<name>A0A0M6YC61_9HYPH</name>
<dbReference type="InterPro" id="IPR036527">
    <property type="entry name" value="SCP2_sterol-bd_dom_sf"/>
</dbReference>
<reference evidence="3" key="1">
    <citation type="submission" date="2015-07" db="EMBL/GenBank/DDBJ databases">
        <authorList>
            <person name="Rodrigo-Torres Lidia"/>
            <person name="Arahal R.David."/>
        </authorList>
    </citation>
    <scope>NUCLEOTIDE SEQUENCE [LARGE SCALE GENOMIC DNA]</scope>
    <source>
        <strain evidence="3">CECT 4801</strain>
    </source>
</reference>
<dbReference type="EMBL" id="CXST01000003">
    <property type="protein sequence ID" value="CTQ46591.1"/>
    <property type="molecule type" value="Genomic_DNA"/>
</dbReference>
<dbReference type="Gene3D" id="3.30.1050.10">
    <property type="entry name" value="SCP2 sterol-binding domain"/>
    <property type="match status" value="1"/>
</dbReference>
<evidence type="ECO:0000313" key="2">
    <source>
        <dbReference type="EMBL" id="CTQ46591.1"/>
    </source>
</evidence>
<organism evidence="2 3">
    <name type="scientific">Roseibium aggregatum</name>
    <dbReference type="NCBI Taxonomy" id="187304"/>
    <lineage>
        <taxon>Bacteria</taxon>
        <taxon>Pseudomonadati</taxon>
        <taxon>Pseudomonadota</taxon>
        <taxon>Alphaproteobacteria</taxon>
        <taxon>Hyphomicrobiales</taxon>
        <taxon>Stappiaceae</taxon>
        <taxon>Roseibium</taxon>
    </lineage>
</organism>
<dbReference type="RefSeq" id="WP_023002307.1">
    <property type="nucleotide sequence ID" value="NZ_CP045617.1"/>
</dbReference>
<evidence type="ECO:0000313" key="3">
    <source>
        <dbReference type="Proteomes" id="UP000048926"/>
    </source>
</evidence>
<dbReference type="PANTHER" id="PTHR10094">
    <property type="entry name" value="STEROL CARRIER PROTEIN 2 SCP-2 FAMILY PROTEIN"/>
    <property type="match status" value="1"/>
</dbReference>
<dbReference type="PANTHER" id="PTHR10094:SF25">
    <property type="entry name" value="SCP2 STEROL-BINDING DOMAIN-CONTAINING PROTEIN 1"/>
    <property type="match status" value="1"/>
</dbReference>
<dbReference type="OrthoDB" id="9809312at2"/>
<accession>A0A0M6YC61</accession>
<gene>
    <name evidence="2" type="ORF">LAL4801_05050</name>
</gene>
<feature type="domain" description="SCP2" evidence="1">
    <location>
        <begin position="22"/>
        <end position="92"/>
    </location>
</feature>
<dbReference type="GO" id="GO:0005829">
    <property type="term" value="C:cytosol"/>
    <property type="evidence" value="ECO:0007669"/>
    <property type="project" value="TreeGrafter"/>
</dbReference>
<keyword evidence="3" id="KW-1185">Reference proteome</keyword>
<dbReference type="InterPro" id="IPR003033">
    <property type="entry name" value="SCP2_sterol-bd_dom"/>
</dbReference>
<dbReference type="STRING" id="187304.B0E33_11640"/>
<dbReference type="SUPFAM" id="SSF55718">
    <property type="entry name" value="SCP-like"/>
    <property type="match status" value="1"/>
</dbReference>
<proteinExistence type="predicted"/>
<dbReference type="Proteomes" id="UP000048926">
    <property type="component" value="Unassembled WGS sequence"/>
</dbReference>
<dbReference type="AlphaFoldDB" id="A0A0M6YC61"/>
<evidence type="ECO:0000259" key="1">
    <source>
        <dbReference type="Pfam" id="PF02036"/>
    </source>
</evidence>
<protein>
    <submittedName>
        <fullName evidence="2">Putative sterol carrier protein</fullName>
    </submittedName>
</protein>
<dbReference type="KEGG" id="lagg:B0E33_11640"/>
<dbReference type="Pfam" id="PF02036">
    <property type="entry name" value="SCP2"/>
    <property type="match status" value="1"/>
</dbReference>
<sequence>MSLEQLTEGVRAKVADGGIEESVKFDLGETGIIFLQGSSVSNEDDEADCTIKMSAEDLGDLLSGDLNPTAAFMGGKMQVEGDMSVAMKLGSIV</sequence>